<organism evidence="14">
    <name type="scientific">Salpingoeca rosetta (strain ATCC 50818 / BSB-021)</name>
    <dbReference type="NCBI Taxonomy" id="946362"/>
    <lineage>
        <taxon>Eukaryota</taxon>
        <taxon>Choanoflagellata</taxon>
        <taxon>Craspedida</taxon>
        <taxon>Salpingoecidae</taxon>
        <taxon>Salpingoeca</taxon>
    </lineage>
</organism>
<dbReference type="Pfam" id="PF07690">
    <property type="entry name" value="MFS_1"/>
    <property type="match status" value="1"/>
</dbReference>
<feature type="transmembrane region" description="Helical" evidence="12">
    <location>
        <begin position="170"/>
        <end position="191"/>
    </location>
</feature>
<dbReference type="OrthoDB" id="422206at2759"/>
<evidence type="ECO:0000256" key="8">
    <source>
        <dbReference type="ARBA" id="ARBA00023228"/>
    </source>
</evidence>
<dbReference type="GO" id="GO:0005765">
    <property type="term" value="C:lysosomal membrane"/>
    <property type="evidence" value="ECO:0007669"/>
    <property type="project" value="UniProtKB-SubCell"/>
</dbReference>
<comment type="similarity">
    <text evidence="2">Belongs to the major facilitator superfamily.</text>
</comment>
<accession>F2UIA9</accession>
<evidence type="ECO:0000256" key="6">
    <source>
        <dbReference type="ARBA" id="ARBA00023136"/>
    </source>
</evidence>
<dbReference type="InterPro" id="IPR049680">
    <property type="entry name" value="FLVCR1-2_SLC49-like"/>
</dbReference>
<dbReference type="eggNOG" id="KOG2563">
    <property type="taxonomic scope" value="Eukaryota"/>
</dbReference>
<gene>
    <name evidence="13" type="ORF">PTSG_08206</name>
</gene>
<evidence type="ECO:0000256" key="4">
    <source>
        <dbReference type="ARBA" id="ARBA00022692"/>
    </source>
</evidence>
<feature type="transmembrane region" description="Helical" evidence="12">
    <location>
        <begin position="197"/>
        <end position="219"/>
    </location>
</feature>
<dbReference type="OMA" id="VCFRESY"/>
<dbReference type="InterPro" id="IPR036259">
    <property type="entry name" value="MFS_trans_sf"/>
</dbReference>
<feature type="transmembrane region" description="Helical" evidence="12">
    <location>
        <begin position="231"/>
        <end position="252"/>
    </location>
</feature>
<evidence type="ECO:0000256" key="11">
    <source>
        <dbReference type="SAM" id="MobiDB-lite"/>
    </source>
</evidence>
<feature type="transmembrane region" description="Helical" evidence="12">
    <location>
        <begin position="461"/>
        <end position="482"/>
    </location>
</feature>
<dbReference type="CDD" id="cd17397">
    <property type="entry name" value="MFS_DIRC2"/>
    <property type="match status" value="1"/>
</dbReference>
<sequence length="528" mass="56998">MRRGDRRGGDGDRAGDGRKQWVVGEQHGSTAQGRSGGDTRSEKTPLISGSRSPITKEVRTGGYGGTADAAIIQASTSPLLSQDNTNNNNSSSHPGQQRAYWTRWYMLTVCSLIAFAQGAIWNNFGPIDLAVKPLFGWDHGTIALLANWGPICFLIAFIPSAWLLAKGIRLAAGSCILVVALGSGLRCFTATDPTATYLIHLGQFLNGLGGPVAMAMGPTLSAAWFPANERVLATGICATFNYIGVAFSFLIGPLVVKQPGDRFDRNTTAYQFMWYMWGEALWCTVCLLCVLIYFPNKPPTPPTLSASTKRVSFISGLLQILRSKSFWSVGAAYGVMTGVFTGWSAYLLPNLENFLPENRAQDESGWLGFYSTMVGCVVAIIVAKVADSLGGRMKTIILVLCLGAAGAGVWFSLVCLDVIPNTTMMVYISGIVTGTLINASMPLFFEAAVEATYPIDEGTTTTVITTLNNVGCLIFLIMPSIPGLGNTWVNWTLGGSCLVAFLLMLLFDEKYRRLSFDKGTVYEYSQIQ</sequence>
<feature type="transmembrane region" description="Helical" evidence="12">
    <location>
        <begin position="395"/>
        <end position="419"/>
    </location>
</feature>
<evidence type="ECO:0000256" key="5">
    <source>
        <dbReference type="ARBA" id="ARBA00022989"/>
    </source>
</evidence>
<evidence type="ECO:0000256" key="12">
    <source>
        <dbReference type="SAM" id="Phobius"/>
    </source>
</evidence>
<evidence type="ECO:0000256" key="1">
    <source>
        <dbReference type="ARBA" id="ARBA00004155"/>
    </source>
</evidence>
<keyword evidence="3" id="KW-0813">Transport</keyword>
<keyword evidence="14" id="KW-1185">Reference proteome</keyword>
<keyword evidence="5 12" id="KW-1133">Transmembrane helix</keyword>
<evidence type="ECO:0000256" key="3">
    <source>
        <dbReference type="ARBA" id="ARBA00022448"/>
    </source>
</evidence>
<comment type="subcellular location">
    <subcellularLocation>
        <location evidence="1">Lysosome membrane</location>
        <topology evidence="1">Multi-pass membrane protein</topology>
    </subcellularLocation>
</comment>
<dbReference type="Proteomes" id="UP000007799">
    <property type="component" value="Unassembled WGS sequence"/>
</dbReference>
<feature type="transmembrane region" description="Helical" evidence="12">
    <location>
        <begin position="326"/>
        <end position="346"/>
    </location>
</feature>
<evidence type="ECO:0000313" key="14">
    <source>
        <dbReference type="Proteomes" id="UP000007799"/>
    </source>
</evidence>
<comment type="function">
    <text evidence="9">Mediates H(+)-dependent pyridoxine transport.</text>
</comment>
<reference evidence="13" key="1">
    <citation type="submission" date="2009-08" db="EMBL/GenBank/DDBJ databases">
        <title>Annotation of Salpingoeca rosetta.</title>
        <authorList>
            <consortium name="The Broad Institute Genome Sequencing Platform"/>
            <person name="Russ C."/>
            <person name="Cuomo C."/>
            <person name="Burger G."/>
            <person name="Gray M.W."/>
            <person name="Holland P.W.H."/>
            <person name="King N."/>
            <person name="Lang F.B.F."/>
            <person name="Roger A.J."/>
            <person name="Ruiz-Trillo I."/>
            <person name="Young S.K."/>
            <person name="Zeng Q."/>
            <person name="Gargeya S."/>
            <person name="Alvarado L."/>
            <person name="Berlin A."/>
            <person name="Chapman S.B."/>
            <person name="Chen Z."/>
            <person name="Freedman E."/>
            <person name="Gellesch M."/>
            <person name="Goldberg J."/>
            <person name="Griggs A."/>
            <person name="Gujja S."/>
            <person name="Heilman E."/>
            <person name="Heiman D."/>
            <person name="Howarth C."/>
            <person name="Mehta T."/>
            <person name="Neiman D."/>
            <person name="Pearson M."/>
            <person name="Roberts A."/>
            <person name="Saif S."/>
            <person name="Shea T."/>
            <person name="Shenoy N."/>
            <person name="Sisk P."/>
            <person name="Stolte C."/>
            <person name="Sykes S."/>
            <person name="White J."/>
            <person name="Yandava C."/>
            <person name="Haas B."/>
            <person name="Nusbaum C."/>
            <person name="Birren B."/>
        </authorList>
    </citation>
    <scope>NUCLEOTIDE SEQUENCE [LARGE SCALE GENOMIC DNA]</scope>
    <source>
        <strain evidence="13">ATCC 50818</strain>
    </source>
</reference>
<keyword evidence="4 12" id="KW-0812">Transmembrane</keyword>
<dbReference type="InParanoid" id="F2UIA9"/>
<name>F2UIA9_SALR5</name>
<keyword evidence="6 12" id="KW-0472">Membrane</keyword>
<evidence type="ECO:0000313" key="13">
    <source>
        <dbReference type="EMBL" id="EGD76858.1"/>
    </source>
</evidence>
<dbReference type="PANTHER" id="PTHR10924">
    <property type="entry name" value="MAJOR FACILITATOR SUPERFAMILY PROTEIN-RELATED"/>
    <property type="match status" value="1"/>
</dbReference>
<feature type="transmembrane region" description="Helical" evidence="12">
    <location>
        <begin position="104"/>
        <end position="121"/>
    </location>
</feature>
<comment type="catalytic activity">
    <reaction evidence="10">
        <text>pyridoxine(out) + n H(+)(out) = pyridoxine(in) + n H(+)(in)</text>
        <dbReference type="Rhea" id="RHEA:76203"/>
        <dbReference type="ChEBI" id="CHEBI:15378"/>
        <dbReference type="ChEBI" id="CHEBI:16709"/>
    </reaction>
</comment>
<feature type="compositionally biased region" description="Basic and acidic residues" evidence="11">
    <location>
        <begin position="1"/>
        <end position="19"/>
    </location>
</feature>
<dbReference type="SUPFAM" id="SSF103473">
    <property type="entry name" value="MFS general substrate transporter"/>
    <property type="match status" value="1"/>
</dbReference>
<dbReference type="AlphaFoldDB" id="F2UIA9"/>
<feature type="transmembrane region" description="Helical" evidence="12">
    <location>
        <begin position="272"/>
        <end position="294"/>
    </location>
</feature>
<dbReference type="KEGG" id="sre:PTSG_08206"/>
<dbReference type="GO" id="GO:0022857">
    <property type="term" value="F:transmembrane transporter activity"/>
    <property type="evidence" value="ECO:0007669"/>
    <property type="project" value="InterPro"/>
</dbReference>
<dbReference type="STRING" id="946362.F2UIA9"/>
<proteinExistence type="inferred from homology"/>
<feature type="transmembrane region" description="Helical" evidence="12">
    <location>
        <begin position="366"/>
        <end position="383"/>
    </location>
</feature>
<dbReference type="FunCoup" id="F2UIA9">
    <property type="interactions" value="261"/>
</dbReference>
<dbReference type="InterPro" id="IPR011701">
    <property type="entry name" value="MFS"/>
</dbReference>
<evidence type="ECO:0000256" key="10">
    <source>
        <dbReference type="ARBA" id="ARBA00048410"/>
    </source>
</evidence>
<dbReference type="RefSeq" id="XP_004991230.1">
    <property type="nucleotide sequence ID" value="XM_004991173.1"/>
</dbReference>
<feature type="transmembrane region" description="Helical" evidence="12">
    <location>
        <begin position="141"/>
        <end position="163"/>
    </location>
</feature>
<evidence type="ECO:0000256" key="9">
    <source>
        <dbReference type="ARBA" id="ARBA00037192"/>
    </source>
</evidence>
<dbReference type="PANTHER" id="PTHR10924:SF27">
    <property type="entry name" value="SOLUTE CARRIER FAMILY 49 MEMBER 4"/>
    <property type="match status" value="1"/>
</dbReference>
<evidence type="ECO:0000256" key="7">
    <source>
        <dbReference type="ARBA" id="ARBA00023180"/>
    </source>
</evidence>
<evidence type="ECO:0008006" key="15">
    <source>
        <dbReference type="Google" id="ProtNLM"/>
    </source>
</evidence>
<dbReference type="GeneID" id="16071791"/>
<feature type="transmembrane region" description="Helical" evidence="12">
    <location>
        <begin position="488"/>
        <end position="507"/>
    </location>
</feature>
<evidence type="ECO:0000256" key="2">
    <source>
        <dbReference type="ARBA" id="ARBA00008335"/>
    </source>
</evidence>
<feature type="transmembrane region" description="Helical" evidence="12">
    <location>
        <begin position="425"/>
        <end position="449"/>
    </location>
</feature>
<keyword evidence="7" id="KW-0325">Glycoprotein</keyword>
<dbReference type="EMBL" id="GL832975">
    <property type="protein sequence ID" value="EGD76858.1"/>
    <property type="molecule type" value="Genomic_DNA"/>
</dbReference>
<dbReference type="Gene3D" id="1.20.1250.20">
    <property type="entry name" value="MFS general substrate transporter like domains"/>
    <property type="match status" value="2"/>
</dbReference>
<feature type="region of interest" description="Disordered" evidence="11">
    <location>
        <begin position="1"/>
        <end position="62"/>
    </location>
</feature>
<protein>
    <recommendedName>
        <fullName evidence="15">Major facilitator superfamily (MFS) profile domain-containing protein</fullName>
    </recommendedName>
</protein>
<dbReference type="InterPro" id="IPR049604">
    <property type="entry name" value="SLC49A4-like"/>
</dbReference>
<keyword evidence="8" id="KW-0458">Lysosome</keyword>